<dbReference type="EMBL" id="BGZK01008644">
    <property type="protein sequence ID" value="GBP09274.1"/>
    <property type="molecule type" value="Genomic_DNA"/>
</dbReference>
<comment type="caution">
    <text evidence="1">The sequence shown here is derived from an EMBL/GenBank/DDBJ whole genome shotgun (WGS) entry which is preliminary data.</text>
</comment>
<gene>
    <name evidence="1" type="ORF">EVAR_73700_1</name>
</gene>
<dbReference type="AlphaFoldDB" id="A0A4C1T585"/>
<accession>A0A4C1T585</accession>
<evidence type="ECO:0000313" key="1">
    <source>
        <dbReference type="EMBL" id="GBP09274.1"/>
    </source>
</evidence>
<dbReference type="Proteomes" id="UP000299102">
    <property type="component" value="Unassembled WGS sequence"/>
</dbReference>
<dbReference type="OrthoDB" id="410381at2759"/>
<proteinExistence type="predicted"/>
<organism evidence="1 2">
    <name type="scientific">Eumeta variegata</name>
    <name type="common">Bagworm moth</name>
    <name type="synonym">Eumeta japonica</name>
    <dbReference type="NCBI Taxonomy" id="151549"/>
    <lineage>
        <taxon>Eukaryota</taxon>
        <taxon>Metazoa</taxon>
        <taxon>Ecdysozoa</taxon>
        <taxon>Arthropoda</taxon>
        <taxon>Hexapoda</taxon>
        <taxon>Insecta</taxon>
        <taxon>Pterygota</taxon>
        <taxon>Neoptera</taxon>
        <taxon>Endopterygota</taxon>
        <taxon>Lepidoptera</taxon>
        <taxon>Glossata</taxon>
        <taxon>Ditrysia</taxon>
        <taxon>Tineoidea</taxon>
        <taxon>Psychidae</taxon>
        <taxon>Oiketicinae</taxon>
        <taxon>Eumeta</taxon>
    </lineage>
</organism>
<evidence type="ECO:0000313" key="2">
    <source>
        <dbReference type="Proteomes" id="UP000299102"/>
    </source>
</evidence>
<sequence>MGILNNGMWYKTIGYADDISIIIRGDHPGTIEELMQDALNTTWEWCRSEGLSINPKDNHYILYQEKGDKISILRLNNTEKYLGVILDSKLTWELHLKAVQRRRIRISGL</sequence>
<evidence type="ECO:0008006" key="3">
    <source>
        <dbReference type="Google" id="ProtNLM"/>
    </source>
</evidence>
<name>A0A4C1T585_EUMVA</name>
<protein>
    <recommendedName>
        <fullName evidence="3">Reverse transcriptase domain-containing protein</fullName>
    </recommendedName>
</protein>
<reference evidence="1 2" key="1">
    <citation type="journal article" date="2019" name="Commun. Biol.">
        <title>The bagworm genome reveals a unique fibroin gene that provides high tensile strength.</title>
        <authorList>
            <person name="Kono N."/>
            <person name="Nakamura H."/>
            <person name="Ohtoshi R."/>
            <person name="Tomita M."/>
            <person name="Numata K."/>
            <person name="Arakawa K."/>
        </authorList>
    </citation>
    <scope>NUCLEOTIDE SEQUENCE [LARGE SCALE GENOMIC DNA]</scope>
</reference>
<keyword evidence="2" id="KW-1185">Reference proteome</keyword>